<feature type="region of interest" description="Disordered" evidence="1">
    <location>
        <begin position="292"/>
        <end position="311"/>
    </location>
</feature>
<organism evidence="2 3">
    <name type="scientific">Neurospora hispaniola</name>
    <dbReference type="NCBI Taxonomy" id="588809"/>
    <lineage>
        <taxon>Eukaryota</taxon>
        <taxon>Fungi</taxon>
        <taxon>Dikarya</taxon>
        <taxon>Ascomycota</taxon>
        <taxon>Pezizomycotina</taxon>
        <taxon>Sordariomycetes</taxon>
        <taxon>Sordariomycetidae</taxon>
        <taxon>Sordariales</taxon>
        <taxon>Sordariaceae</taxon>
        <taxon>Neurospora</taxon>
    </lineage>
</organism>
<dbReference type="Proteomes" id="UP001285908">
    <property type="component" value="Unassembled WGS sequence"/>
</dbReference>
<dbReference type="GeneID" id="87872613"/>
<feature type="region of interest" description="Disordered" evidence="1">
    <location>
        <begin position="343"/>
        <end position="378"/>
    </location>
</feature>
<reference evidence="2 3" key="1">
    <citation type="journal article" date="2023" name="Mol. Phylogenet. Evol.">
        <title>Genome-scale phylogeny and comparative genomics of the fungal order Sordariales.</title>
        <authorList>
            <person name="Hensen N."/>
            <person name="Bonometti L."/>
            <person name="Westerberg I."/>
            <person name="Brannstrom I.O."/>
            <person name="Guillou S."/>
            <person name="Cros-Aarteil S."/>
            <person name="Calhoun S."/>
            <person name="Haridas S."/>
            <person name="Kuo A."/>
            <person name="Mondo S."/>
            <person name="Pangilinan J."/>
            <person name="Riley R."/>
            <person name="LaButti K."/>
            <person name="Andreopoulos B."/>
            <person name="Lipzen A."/>
            <person name="Chen C."/>
            <person name="Yan M."/>
            <person name="Daum C."/>
            <person name="Ng V."/>
            <person name="Clum A."/>
            <person name="Steindorff A."/>
            <person name="Ohm R.A."/>
            <person name="Martin F."/>
            <person name="Silar P."/>
            <person name="Natvig D.O."/>
            <person name="Lalanne C."/>
            <person name="Gautier V."/>
            <person name="Ament-Velasquez S.L."/>
            <person name="Kruys A."/>
            <person name="Hutchinson M.I."/>
            <person name="Powell A.J."/>
            <person name="Barry K."/>
            <person name="Miller A.N."/>
            <person name="Grigoriev I.V."/>
            <person name="Debuchy R."/>
            <person name="Gladieux P."/>
            <person name="Hiltunen Thoren M."/>
            <person name="Johannesson H."/>
        </authorList>
    </citation>
    <scope>NUCLEOTIDE SEQUENCE [LARGE SCALE GENOMIC DNA]</scope>
    <source>
        <strain evidence="2 3">FGSC 10403</strain>
    </source>
</reference>
<keyword evidence="3" id="KW-1185">Reference proteome</keyword>
<protein>
    <submittedName>
        <fullName evidence="2">Uncharacterized protein</fullName>
    </submittedName>
</protein>
<feature type="compositionally biased region" description="Low complexity" evidence="1">
    <location>
        <begin position="363"/>
        <end position="372"/>
    </location>
</feature>
<comment type="caution">
    <text evidence="2">The sequence shown here is derived from an EMBL/GenBank/DDBJ whole genome shotgun (WGS) entry which is preliminary data.</text>
</comment>
<evidence type="ECO:0000256" key="1">
    <source>
        <dbReference type="SAM" id="MobiDB-lite"/>
    </source>
</evidence>
<name>A0AAJ0I6Z9_9PEZI</name>
<dbReference type="RefSeq" id="XP_062692576.1">
    <property type="nucleotide sequence ID" value="XM_062834991.1"/>
</dbReference>
<gene>
    <name evidence="2" type="ORF">B0T23DRAFT_317229</name>
</gene>
<dbReference type="AlphaFoldDB" id="A0AAJ0I6Z9"/>
<evidence type="ECO:0000313" key="3">
    <source>
        <dbReference type="Proteomes" id="UP001285908"/>
    </source>
</evidence>
<sequence>MASNATETDNALDSSSRALSRPEIHITSRKIHPVCNNTILASKHRTFSLSLLINFIVNRDSQTEMAWSSRLLRDNVVAEALAVVQALQLAHQRLLTLPPGSGGPKLATVQIFTGALYVFRDIVLINNAWSASRSPTAHAKLLRAIQAIMFEQSQKLGDIPDLEVDLHLYWLTAESGLKSQRAAKRVALQCRLLDGEQNMFTLDGEARLAAEMAPPVYLDVEHALIQKSKDHKEKFDGGPAVASAPINPPVGYHDSWYGQSYDPCPEPYVSSFSDPEDFYDSDFEVHESIDISLTPSHPSNSVPYTSDPPLMGGPPDMVSDIPFPGTDKPLWWRDLGPARSTIEQTSQIKDSAPSIEQDDVSGTEKATVTRTEATAEEEDDLMEEHVLEQCIRFMQERRMCGHRNEPVLEHWQEVCLKELRLMAPGNSLVRAHEAKRARINRLLDEIHAMRVDISQRQKLVNEKDKEVRHLARDQPFFFGASFS</sequence>
<accession>A0AAJ0I6Z9</accession>
<dbReference type="EMBL" id="JAULSX010000004">
    <property type="protein sequence ID" value="KAK3492118.1"/>
    <property type="molecule type" value="Genomic_DNA"/>
</dbReference>
<feature type="compositionally biased region" description="Polar residues" evidence="1">
    <location>
        <begin position="292"/>
        <end position="304"/>
    </location>
</feature>
<evidence type="ECO:0000313" key="2">
    <source>
        <dbReference type="EMBL" id="KAK3492118.1"/>
    </source>
</evidence>
<proteinExistence type="predicted"/>